<dbReference type="InterPro" id="IPR001509">
    <property type="entry name" value="Epimerase_deHydtase"/>
</dbReference>
<dbReference type="PANTHER" id="PTHR12126:SF16">
    <property type="entry name" value="MIOREX COMPLEX COMPONENT 2"/>
    <property type="match status" value="1"/>
</dbReference>
<protein>
    <recommendedName>
        <fullName evidence="1">NAD-dependent epimerase/dehydratase domain-containing protein</fullName>
    </recommendedName>
</protein>
<proteinExistence type="predicted"/>
<comment type="caution">
    <text evidence="2">The sequence shown here is derived from an EMBL/GenBank/DDBJ whole genome shotgun (WGS) entry which is preliminary data.</text>
</comment>
<accession>A0A9W8B8P8</accession>
<evidence type="ECO:0000313" key="2">
    <source>
        <dbReference type="EMBL" id="KAJ1981473.1"/>
    </source>
</evidence>
<dbReference type="EMBL" id="JANBQB010000124">
    <property type="protein sequence ID" value="KAJ1981473.1"/>
    <property type="molecule type" value="Genomic_DNA"/>
</dbReference>
<dbReference type="Pfam" id="PF01370">
    <property type="entry name" value="Epimerase"/>
    <property type="match status" value="1"/>
</dbReference>
<evidence type="ECO:0000259" key="1">
    <source>
        <dbReference type="Pfam" id="PF01370"/>
    </source>
</evidence>
<dbReference type="GO" id="GO:0005739">
    <property type="term" value="C:mitochondrion"/>
    <property type="evidence" value="ECO:0007669"/>
    <property type="project" value="TreeGrafter"/>
</dbReference>
<feature type="domain" description="NAD-dependent epimerase/dehydratase" evidence="1">
    <location>
        <begin position="8"/>
        <end position="85"/>
    </location>
</feature>
<dbReference type="GO" id="GO:0044877">
    <property type="term" value="F:protein-containing complex binding"/>
    <property type="evidence" value="ECO:0007669"/>
    <property type="project" value="TreeGrafter"/>
</dbReference>
<name>A0A9W8B8P8_9FUNG</name>
<dbReference type="AlphaFoldDB" id="A0A9W8B8P8"/>
<dbReference type="InterPro" id="IPR051207">
    <property type="entry name" value="ComplexI_NDUFA9_subunit"/>
</dbReference>
<dbReference type="SUPFAM" id="SSF51735">
    <property type="entry name" value="NAD(P)-binding Rossmann-fold domains"/>
    <property type="match status" value="1"/>
</dbReference>
<dbReference type="OrthoDB" id="276721at2759"/>
<dbReference type="PANTHER" id="PTHR12126">
    <property type="entry name" value="NADH-UBIQUINONE OXIDOREDUCTASE 39 KDA SUBUNIT-RELATED"/>
    <property type="match status" value="1"/>
</dbReference>
<organism evidence="2 3">
    <name type="scientific">Dimargaris verticillata</name>
    <dbReference type="NCBI Taxonomy" id="2761393"/>
    <lineage>
        <taxon>Eukaryota</taxon>
        <taxon>Fungi</taxon>
        <taxon>Fungi incertae sedis</taxon>
        <taxon>Zoopagomycota</taxon>
        <taxon>Kickxellomycotina</taxon>
        <taxon>Dimargaritomycetes</taxon>
        <taxon>Dimargaritales</taxon>
        <taxon>Dimargaritaceae</taxon>
        <taxon>Dimargaris</taxon>
    </lineage>
</organism>
<dbReference type="Proteomes" id="UP001151582">
    <property type="component" value="Unassembled WGS sequence"/>
</dbReference>
<reference evidence="2" key="1">
    <citation type="submission" date="2022-07" db="EMBL/GenBank/DDBJ databases">
        <title>Phylogenomic reconstructions and comparative analyses of Kickxellomycotina fungi.</title>
        <authorList>
            <person name="Reynolds N.K."/>
            <person name="Stajich J.E."/>
            <person name="Barry K."/>
            <person name="Grigoriev I.V."/>
            <person name="Crous P."/>
            <person name="Smith M.E."/>
        </authorList>
    </citation>
    <scope>NUCLEOTIDE SEQUENCE</scope>
    <source>
        <strain evidence="2">RSA 567</strain>
    </source>
</reference>
<keyword evidence="3" id="KW-1185">Reference proteome</keyword>
<dbReference type="Gene3D" id="3.40.50.720">
    <property type="entry name" value="NAD(P)-binding Rossmann-like Domain"/>
    <property type="match status" value="1"/>
</dbReference>
<dbReference type="InterPro" id="IPR036291">
    <property type="entry name" value="NAD(P)-bd_dom_sf"/>
</dbReference>
<gene>
    <name evidence="2" type="ORF">H4R34_002067</name>
</gene>
<sequence>MTAAVGRILVVGGSGFLGSSICRVALQRGLEVVSLSRHGAPARPHPTAPRPAWHEQVHWQQGDALQPDTYAKVAQDCSGIVHTVGTLLETDYKPLIKAGSVCQAASQWRSLRTNPTGVNYRRINRDTALEVAQTAVKSGAPKTFVYISASDVLPFIDRRYISTKREAEVALLTMDALRTVIMRPGIMYSEQQPLTMSVASVLGMVGQAKKSLLNMVSRTQPPVSTGLATPPLHTDTVAQAVVTALCTERIKGVVNPDGIIELASW</sequence>
<evidence type="ECO:0000313" key="3">
    <source>
        <dbReference type="Proteomes" id="UP001151582"/>
    </source>
</evidence>